<proteinExistence type="predicted"/>
<evidence type="ECO:0000313" key="2">
    <source>
        <dbReference type="Proteomes" id="UP000076503"/>
    </source>
</evidence>
<comment type="caution">
    <text evidence="1">The sequence shown here is derived from an EMBL/GenBank/DDBJ whole genome shotgun (WGS) entry which is preliminary data.</text>
</comment>
<dbReference type="AlphaFoldDB" id="A0A167E6R7"/>
<reference evidence="1 2" key="1">
    <citation type="submission" date="2013-07" db="EMBL/GenBank/DDBJ databases">
        <title>Comparative Genomic and Metabolomic Analysis of Twelve Strains of Pseudoalteromonas luteoviolacea.</title>
        <authorList>
            <person name="Vynne N.G."/>
            <person name="Mansson M."/>
            <person name="Gram L."/>
        </authorList>
    </citation>
    <scope>NUCLEOTIDE SEQUENCE [LARGE SCALE GENOMIC DNA]</scope>
    <source>
        <strain evidence="1 2">H33</strain>
    </source>
</reference>
<dbReference type="Proteomes" id="UP000076503">
    <property type="component" value="Unassembled WGS sequence"/>
</dbReference>
<dbReference type="EMBL" id="AUXZ01000077">
    <property type="protein sequence ID" value="KZN50131.1"/>
    <property type="molecule type" value="Genomic_DNA"/>
</dbReference>
<dbReference type="PATRIC" id="fig|1365251.3.peg.2787"/>
<name>A0A167E6R7_9GAMM</name>
<protein>
    <submittedName>
        <fullName evidence="1">Uncharacterized protein</fullName>
    </submittedName>
</protein>
<accession>A0A167E6R7</accession>
<sequence>MAVANSIYENTDPASAALRKLHLALTATYHDIVSAELSTTNVFDGEVLGNLLRIIYQNIERVTGQEAYDTHACNDDIAAKGVVALTLQGTTPHIRRKVIQDTAQ</sequence>
<gene>
    <name evidence="1" type="ORF">N476_17440</name>
</gene>
<evidence type="ECO:0000313" key="1">
    <source>
        <dbReference type="EMBL" id="KZN50131.1"/>
    </source>
</evidence>
<organism evidence="1 2">
    <name type="scientific">Pseudoalteromonas luteoviolacea H33</name>
    <dbReference type="NCBI Taxonomy" id="1365251"/>
    <lineage>
        <taxon>Bacteria</taxon>
        <taxon>Pseudomonadati</taxon>
        <taxon>Pseudomonadota</taxon>
        <taxon>Gammaproteobacteria</taxon>
        <taxon>Alteromonadales</taxon>
        <taxon>Pseudoalteromonadaceae</taxon>
        <taxon>Pseudoalteromonas</taxon>
    </lineage>
</organism>